<evidence type="ECO:0000313" key="1">
    <source>
        <dbReference type="EMBL" id="GAF37939.1"/>
    </source>
</evidence>
<protein>
    <submittedName>
        <fullName evidence="1">Phage protein</fullName>
    </submittedName>
</protein>
<dbReference type="InterPro" id="IPR008840">
    <property type="entry name" value="Sipho_Gp157"/>
</dbReference>
<dbReference type="AlphaFoldDB" id="X0PC24"/>
<proteinExistence type="predicted"/>
<dbReference type="RefSeq" id="WP_035181264.1">
    <property type="nucleotide sequence ID" value="NZ_AZFY01000114.1"/>
</dbReference>
<organism evidence="1 3">
    <name type="scientific">Lentilactobacillus farraginis DSM 18382 = JCM 14108</name>
    <dbReference type="NCBI Taxonomy" id="1423743"/>
    <lineage>
        <taxon>Bacteria</taxon>
        <taxon>Bacillati</taxon>
        <taxon>Bacillota</taxon>
        <taxon>Bacilli</taxon>
        <taxon>Lactobacillales</taxon>
        <taxon>Lactobacillaceae</taxon>
        <taxon>Lentilactobacillus</taxon>
    </lineage>
</organism>
<dbReference type="STRING" id="1423743.FD41_GL000794"/>
<accession>X0PC24</accession>
<evidence type="ECO:0000313" key="2">
    <source>
        <dbReference type="EMBL" id="KRM05028.1"/>
    </source>
</evidence>
<keyword evidence="4" id="KW-1185">Reference proteome</keyword>
<gene>
    <name evidence="2" type="ORF">FD41_GL000794</name>
    <name evidence="1" type="ORF">JCM14108_3027</name>
</gene>
<dbReference type="EMBL" id="AZFY01000114">
    <property type="protein sequence ID" value="KRM05028.1"/>
    <property type="molecule type" value="Genomic_DNA"/>
</dbReference>
<dbReference type="Pfam" id="PF05565">
    <property type="entry name" value="Sipho_Gp157"/>
    <property type="match status" value="1"/>
</dbReference>
<dbReference type="PATRIC" id="fig|1423743.5.peg.820"/>
<dbReference type="OrthoDB" id="2168866at2"/>
<dbReference type="EMBL" id="BAKI01000056">
    <property type="protein sequence ID" value="GAF37939.1"/>
    <property type="molecule type" value="Genomic_DNA"/>
</dbReference>
<evidence type="ECO:0000313" key="4">
    <source>
        <dbReference type="Proteomes" id="UP000051966"/>
    </source>
</evidence>
<sequence length="162" mass="18532">MDNSKTLYDLTSALNELQSRDDLDPEMIADTIDSLKDSIAVKLDNIANWMDSLQKDVDWDSEKIKVLQQDRKQKQNKINSLSAYVSNVLINNDIKKLHTPNHRIGFGRLSHKVIVDEKYLPVDYMVKNVTFKPDKAKIKKDINAGKDIKGAHIEASRKLEIL</sequence>
<reference evidence="1" key="1">
    <citation type="journal article" date="2014" name="Genome Announc.">
        <title>Draft Genome Sequences of Two Lactobacillus Strains, L. farraginis JCM 14108T and L. composti JCM 14202T, Isolated from Compost of Distilled Shochu Residue.</title>
        <authorList>
            <person name="Yuki M."/>
            <person name="Oshima K."/>
            <person name="Suda W."/>
            <person name="Kitahara M."/>
            <person name="Kitamura K."/>
            <person name="Iida T."/>
            <person name="Hattori M."/>
            <person name="Ohkuma M."/>
        </authorList>
    </citation>
    <scope>NUCLEOTIDE SEQUENCE [LARGE SCALE GENOMIC DNA]</scope>
    <source>
        <strain evidence="1">JCM 14108</strain>
    </source>
</reference>
<dbReference type="Proteomes" id="UP000019488">
    <property type="component" value="Unassembled WGS sequence"/>
</dbReference>
<comment type="caution">
    <text evidence="1">The sequence shown here is derived from an EMBL/GenBank/DDBJ whole genome shotgun (WGS) entry which is preliminary data.</text>
</comment>
<name>X0PC24_9LACO</name>
<dbReference type="Proteomes" id="UP000051966">
    <property type="component" value="Unassembled WGS sequence"/>
</dbReference>
<evidence type="ECO:0000313" key="3">
    <source>
        <dbReference type="Proteomes" id="UP000019488"/>
    </source>
</evidence>
<reference evidence="2 4" key="2">
    <citation type="journal article" date="2015" name="Genome Announc.">
        <title>Expanding the biotechnology potential of lactobacilli through comparative genomics of 213 strains and associated genera.</title>
        <authorList>
            <person name="Sun Z."/>
            <person name="Harris H.M."/>
            <person name="McCann A."/>
            <person name="Guo C."/>
            <person name="Argimon S."/>
            <person name="Zhang W."/>
            <person name="Yang X."/>
            <person name="Jeffery I.B."/>
            <person name="Cooney J.C."/>
            <person name="Kagawa T.F."/>
            <person name="Liu W."/>
            <person name="Song Y."/>
            <person name="Salvetti E."/>
            <person name="Wrobel A."/>
            <person name="Rasinkangas P."/>
            <person name="Parkhill J."/>
            <person name="Rea M.C."/>
            <person name="O'Sullivan O."/>
            <person name="Ritari J."/>
            <person name="Douillard F.P."/>
            <person name="Paul Ross R."/>
            <person name="Yang R."/>
            <person name="Briner A.E."/>
            <person name="Felis G.E."/>
            <person name="de Vos W.M."/>
            <person name="Barrangou R."/>
            <person name="Klaenhammer T.R."/>
            <person name="Caufield P.W."/>
            <person name="Cui Y."/>
            <person name="Zhang H."/>
            <person name="O'Toole P.W."/>
        </authorList>
    </citation>
    <scope>NUCLEOTIDE SEQUENCE [LARGE SCALE GENOMIC DNA]</scope>
    <source>
        <strain evidence="2 4">DSM 18382</strain>
    </source>
</reference>